<dbReference type="REBASE" id="41809">
    <property type="entry name" value="PmaASORF4322P"/>
</dbReference>
<organism evidence="2 3">
    <name type="scientific">Prochlorococcus marinus (strain AS9601)</name>
    <dbReference type="NCBI Taxonomy" id="146891"/>
    <lineage>
        <taxon>Bacteria</taxon>
        <taxon>Bacillati</taxon>
        <taxon>Cyanobacteriota</taxon>
        <taxon>Cyanophyceae</taxon>
        <taxon>Synechococcales</taxon>
        <taxon>Prochlorococcaceae</taxon>
        <taxon>Prochlorococcus</taxon>
    </lineage>
</organism>
<dbReference type="Gene3D" id="3.40.50.300">
    <property type="entry name" value="P-loop containing nucleotide triphosphate hydrolases"/>
    <property type="match status" value="1"/>
</dbReference>
<dbReference type="OrthoDB" id="436461at2"/>
<dbReference type="Proteomes" id="UP000002590">
    <property type="component" value="Chromosome"/>
</dbReference>
<feature type="domain" description="Putative endonuclease Z1" evidence="1">
    <location>
        <begin position="388"/>
        <end position="622"/>
    </location>
</feature>
<dbReference type="RefSeq" id="WP_011817888.1">
    <property type="nucleotide sequence ID" value="NC_008816.1"/>
</dbReference>
<gene>
    <name evidence="2" type="ordered locus">A9601_04281</name>
</gene>
<dbReference type="InterPro" id="IPR018310">
    <property type="entry name" value="Put_endonuclease_Z1-dom"/>
</dbReference>
<dbReference type="Pfam" id="PF10593">
    <property type="entry name" value="Z1"/>
    <property type="match status" value="1"/>
</dbReference>
<dbReference type="AlphaFoldDB" id="A2BPK5"/>
<dbReference type="HOGENOM" id="CLU_007800_1_0_3"/>
<proteinExistence type="predicted"/>
<dbReference type="eggNOG" id="COG1100">
    <property type="taxonomic scope" value="Bacteria"/>
</dbReference>
<dbReference type="EMBL" id="CP000551">
    <property type="protein sequence ID" value="ABM69716.1"/>
    <property type="molecule type" value="Genomic_DNA"/>
</dbReference>
<dbReference type="InterPro" id="IPR027417">
    <property type="entry name" value="P-loop_NTPase"/>
</dbReference>
<evidence type="ECO:0000313" key="2">
    <source>
        <dbReference type="EMBL" id="ABM69716.1"/>
    </source>
</evidence>
<accession>A2BPK5</accession>
<evidence type="ECO:0000259" key="1">
    <source>
        <dbReference type="Pfam" id="PF10593"/>
    </source>
</evidence>
<protein>
    <recommendedName>
        <fullName evidence="1">Putative endonuclease Z1 domain-containing protein</fullName>
    </recommendedName>
</protein>
<dbReference type="KEGG" id="pmb:A9601_04281"/>
<name>A2BPK5_PROMS</name>
<reference evidence="2 3" key="1">
    <citation type="journal article" date="2007" name="PLoS Genet.">
        <title>Patterns and implications of gene gain and loss in the evolution of Prochlorococcus.</title>
        <authorList>
            <person name="Kettler G.C."/>
            <person name="Martiny A.C."/>
            <person name="Huang K."/>
            <person name="Zucker J."/>
            <person name="Coleman M.L."/>
            <person name="Rodrigue S."/>
            <person name="Chen F."/>
            <person name="Lapidus A."/>
            <person name="Ferriera S."/>
            <person name="Johnson J."/>
            <person name="Steglich C."/>
            <person name="Church G.M."/>
            <person name="Richardson P."/>
            <person name="Chisholm S.W."/>
        </authorList>
    </citation>
    <scope>NUCLEOTIDE SEQUENCE [LARGE SCALE GENOMIC DNA]</scope>
    <source>
        <strain evidence="2 3">AS9601</strain>
    </source>
</reference>
<evidence type="ECO:0000313" key="3">
    <source>
        <dbReference type="Proteomes" id="UP000002590"/>
    </source>
</evidence>
<dbReference type="STRING" id="146891.A9601_04281"/>
<dbReference type="SUPFAM" id="SSF52540">
    <property type="entry name" value="P-loop containing nucleoside triphosphate hydrolases"/>
    <property type="match status" value="1"/>
</dbReference>
<sequence>MEKIEEYKFNNDKYESSIEDLKNYKTLNNVSLDDAFLKYKNDYIKFFDSKFIIELEAAKKFLEEDEIKALDYSKTLSSRKQESWYFGPKENHKNWNSYKSYLLNVKNRTKESVEILNNETTEVVNQILNPYAPSGKKIKGLVLGYVQSGKTANMAGVIAKAADSGYKLIIVLAGLTKALRAQTQARIQNDILQHNDILWHPLTDNENDIEEGLDAIPIFTKKTTICIIKKNVQIIIKLISKMKRMPKLEMQASTLIIDDECDQASLNTKEYKDKANEISSTNKLLKQLLIDFKNVTYVGYTATPNAPFLTHPKAPDGLQSLYPSDFITPLEEPADYFGVNKLFANNITNESGEDLSLPFIKRIPDSELESLTCKRKDLPIFKPSLTNSLRDACDYFLLVLSARSLRNLKEDHCCMMIHVSRSLKMHELYRNLIFEEWFIPIKIGLENKDKEIIDRLENLWKIESKAINSSVRSNLNCPLKIESFQKIEKNLLNELNDLSINVENSDESNFDERLEFKDKRDKDYKTIHSIVIGGDVLSRGLTIDGLVSSFFLRETKQDDTLMQMGRWFGFRYGYEDLPRIWMTYKVELDFTNFVSGENFYREQINWMNSQNLTPSDFPVLVQMFEQRNPTSKGKISKKVKKSSWTFFGRELWTLRFKLDQQIHKDNEKAIINLIDECESSTQSHFVYKKRRNAHIIKDIGFKVLLKFLDNYNFHFHEDLFNNVKNFINTDLENIDSIFKTWNIAIKGGSYLKRDIGTVLNVKTMNRTKIQNGTSEDDLKIIDIKSLTSPDDLLVDIDQKDINEWDESEEKKKFGKQLRSAAKKCREKYLGPRPLLIIYPISKDSKPDEESTTRFKLFSKTQKEDLGDLDYEPHDIFGIVLAIPTPPNFISNRNSLGLDLNN</sequence>